<keyword evidence="3" id="KW-0863">Zinc-finger</keyword>
<feature type="domain" description="C2H2-type" evidence="6">
    <location>
        <begin position="63"/>
        <end position="83"/>
    </location>
</feature>
<dbReference type="PANTHER" id="PTHR24409:SF295">
    <property type="entry name" value="AZ2-RELATED"/>
    <property type="match status" value="1"/>
</dbReference>
<dbReference type="GO" id="GO:0000977">
    <property type="term" value="F:RNA polymerase II transcription regulatory region sequence-specific DNA binding"/>
    <property type="evidence" value="ECO:0007669"/>
    <property type="project" value="TreeGrafter"/>
</dbReference>
<sequence length="455" mass="50625">MAAKLQVCDVCKEAVETQKHLAILHCCICDYEFVDTDLYNLHIMIIHLWKDGSRDAPSAEFSCVDCQEEYFDEKAFYNHLAEHDQGRKFAQEESQRLHSSSPSELEPPTKETSRSKRKRKIRNKSAAVAPTELQETATPLKKKKKKSKLKEELNSKEEHTPKKESKPKKEPKPKMVYICPDCGRDFTGKRGRRFHKCPNQYPCLSEACLRTFRKITGLVDHLESGACKGGYNRKNISRMLCERDTKSLITVTGALKLLEEHYRDLNEVTSDVDSDLEDSTGGVSLSSWGGLTPILDGSEASFEIIKNRVISPDNLDVLSMVSDCSGSNETPRSPAPCTEVSEPANPKQCQICFKVFQSTWALKAHVNSAAHAPKVYHCKLSFLGLKPKGAVKEFNTLSGLVAHIETGGCRGGKSTFDVVVSMLGRLAEELGFSATNETRQRLIAIASSKPAPVDI</sequence>
<dbReference type="AlphaFoldDB" id="A0AAV9V9V4"/>
<evidence type="ECO:0000259" key="6">
    <source>
        <dbReference type="PROSITE" id="PS00028"/>
    </source>
</evidence>
<dbReference type="GO" id="GO:0005634">
    <property type="term" value="C:nucleus"/>
    <property type="evidence" value="ECO:0007669"/>
    <property type="project" value="TreeGrafter"/>
</dbReference>
<dbReference type="EMBL" id="JAVHNS010000004">
    <property type="protein sequence ID" value="KAK6358767.1"/>
    <property type="molecule type" value="Genomic_DNA"/>
</dbReference>
<dbReference type="InterPro" id="IPR036236">
    <property type="entry name" value="Znf_C2H2_sf"/>
</dbReference>
<feature type="region of interest" description="Disordered" evidence="5">
    <location>
        <begin position="88"/>
        <end position="173"/>
    </location>
</feature>
<reference evidence="7 8" key="1">
    <citation type="submission" date="2019-10" db="EMBL/GenBank/DDBJ databases">
        <authorList>
            <person name="Palmer J.M."/>
        </authorList>
    </citation>
    <scope>NUCLEOTIDE SEQUENCE [LARGE SCALE GENOMIC DNA]</scope>
    <source>
        <strain evidence="7 8">TWF730</strain>
    </source>
</reference>
<comment type="caution">
    <text evidence="7">The sequence shown here is derived from an EMBL/GenBank/DDBJ whole genome shotgun (WGS) entry which is preliminary data.</text>
</comment>
<organism evidence="7 8">
    <name type="scientific">Orbilia blumenaviensis</name>
    <dbReference type="NCBI Taxonomy" id="1796055"/>
    <lineage>
        <taxon>Eukaryota</taxon>
        <taxon>Fungi</taxon>
        <taxon>Dikarya</taxon>
        <taxon>Ascomycota</taxon>
        <taxon>Pezizomycotina</taxon>
        <taxon>Orbiliomycetes</taxon>
        <taxon>Orbiliales</taxon>
        <taxon>Orbiliaceae</taxon>
        <taxon>Orbilia</taxon>
    </lineage>
</organism>
<name>A0AAV9V9V4_9PEZI</name>
<dbReference type="SUPFAM" id="SSF57667">
    <property type="entry name" value="beta-beta-alpha zinc fingers"/>
    <property type="match status" value="1"/>
</dbReference>
<dbReference type="GO" id="GO:0000981">
    <property type="term" value="F:DNA-binding transcription factor activity, RNA polymerase II-specific"/>
    <property type="evidence" value="ECO:0007669"/>
    <property type="project" value="TreeGrafter"/>
</dbReference>
<evidence type="ECO:0000256" key="5">
    <source>
        <dbReference type="SAM" id="MobiDB-lite"/>
    </source>
</evidence>
<keyword evidence="8" id="KW-1185">Reference proteome</keyword>
<keyword evidence="2" id="KW-0677">Repeat</keyword>
<keyword evidence="4" id="KW-0862">Zinc</keyword>
<keyword evidence="1" id="KW-0479">Metal-binding</keyword>
<evidence type="ECO:0000256" key="1">
    <source>
        <dbReference type="ARBA" id="ARBA00022723"/>
    </source>
</evidence>
<dbReference type="PROSITE" id="PS00028">
    <property type="entry name" value="ZINC_FINGER_C2H2_1"/>
    <property type="match status" value="2"/>
</dbReference>
<feature type="compositionally biased region" description="Basic and acidic residues" evidence="5">
    <location>
        <begin position="149"/>
        <end position="173"/>
    </location>
</feature>
<evidence type="ECO:0000313" key="7">
    <source>
        <dbReference type="EMBL" id="KAK6358767.1"/>
    </source>
</evidence>
<dbReference type="SMART" id="SM00355">
    <property type="entry name" value="ZnF_C2H2"/>
    <property type="match status" value="4"/>
</dbReference>
<dbReference type="PANTHER" id="PTHR24409">
    <property type="entry name" value="ZINC FINGER PROTEIN 142"/>
    <property type="match status" value="1"/>
</dbReference>
<dbReference type="GO" id="GO:0008270">
    <property type="term" value="F:zinc ion binding"/>
    <property type="evidence" value="ECO:0007669"/>
    <property type="project" value="UniProtKB-KW"/>
</dbReference>
<evidence type="ECO:0000256" key="4">
    <source>
        <dbReference type="ARBA" id="ARBA00022833"/>
    </source>
</evidence>
<feature type="domain" description="C2H2-type" evidence="6">
    <location>
        <begin position="349"/>
        <end position="371"/>
    </location>
</feature>
<proteinExistence type="predicted"/>
<evidence type="ECO:0000256" key="2">
    <source>
        <dbReference type="ARBA" id="ARBA00022737"/>
    </source>
</evidence>
<evidence type="ECO:0000313" key="8">
    <source>
        <dbReference type="Proteomes" id="UP001373714"/>
    </source>
</evidence>
<accession>A0AAV9V9V4</accession>
<dbReference type="InterPro" id="IPR013087">
    <property type="entry name" value="Znf_C2H2_type"/>
</dbReference>
<evidence type="ECO:0000256" key="3">
    <source>
        <dbReference type="ARBA" id="ARBA00022771"/>
    </source>
</evidence>
<dbReference type="Proteomes" id="UP001373714">
    <property type="component" value="Unassembled WGS sequence"/>
</dbReference>
<gene>
    <name evidence="7" type="ORF">TWF730_008086</name>
</gene>
<protein>
    <recommendedName>
        <fullName evidence="6">C2H2-type domain-containing protein</fullName>
    </recommendedName>
</protein>